<evidence type="ECO:0000256" key="4">
    <source>
        <dbReference type="ARBA" id="ARBA00022692"/>
    </source>
</evidence>
<evidence type="ECO:0000256" key="6">
    <source>
        <dbReference type="ARBA" id="ARBA00023136"/>
    </source>
</evidence>
<feature type="domain" description="ABC transmembrane type-1" evidence="9">
    <location>
        <begin position="95"/>
        <end position="311"/>
    </location>
</feature>
<keyword evidence="4 7" id="KW-0812">Transmembrane</keyword>
<dbReference type="InterPro" id="IPR035906">
    <property type="entry name" value="MetI-like_sf"/>
</dbReference>
<gene>
    <name evidence="10" type="ORF">HGI30_14445</name>
</gene>
<dbReference type="GO" id="GO:0055085">
    <property type="term" value="P:transmembrane transport"/>
    <property type="evidence" value="ECO:0007669"/>
    <property type="project" value="InterPro"/>
</dbReference>
<evidence type="ECO:0000256" key="1">
    <source>
        <dbReference type="ARBA" id="ARBA00004651"/>
    </source>
</evidence>
<evidence type="ECO:0000256" key="8">
    <source>
        <dbReference type="SAM" id="MobiDB-lite"/>
    </source>
</evidence>
<feature type="transmembrane region" description="Helical" evidence="7">
    <location>
        <begin position="34"/>
        <end position="52"/>
    </location>
</feature>
<keyword evidence="11" id="KW-1185">Reference proteome</keyword>
<feature type="transmembrane region" description="Helical" evidence="7">
    <location>
        <begin position="98"/>
        <end position="118"/>
    </location>
</feature>
<protein>
    <submittedName>
        <fullName evidence="10">Sugar ABC transporter permease</fullName>
    </submittedName>
</protein>
<dbReference type="Proteomes" id="UP000502136">
    <property type="component" value="Chromosome"/>
</dbReference>
<dbReference type="RefSeq" id="WP_168908199.1">
    <property type="nucleotide sequence ID" value="NZ_CP051428.1"/>
</dbReference>
<feature type="transmembrane region" description="Helical" evidence="7">
    <location>
        <begin position="290"/>
        <end position="314"/>
    </location>
</feature>
<dbReference type="InterPro" id="IPR051393">
    <property type="entry name" value="ABC_transporter_permease"/>
</dbReference>
<dbReference type="SUPFAM" id="SSF161098">
    <property type="entry name" value="MetI-like"/>
    <property type="match status" value="1"/>
</dbReference>
<comment type="similarity">
    <text evidence="7">Belongs to the binding-protein-dependent transport system permease family.</text>
</comment>
<dbReference type="PROSITE" id="PS50928">
    <property type="entry name" value="ABC_TM1"/>
    <property type="match status" value="1"/>
</dbReference>
<feature type="region of interest" description="Disordered" evidence="8">
    <location>
        <begin position="1"/>
        <end position="20"/>
    </location>
</feature>
<evidence type="ECO:0000259" key="9">
    <source>
        <dbReference type="PROSITE" id="PS50928"/>
    </source>
</evidence>
<keyword evidence="5 7" id="KW-1133">Transmembrane helix</keyword>
<feature type="transmembrane region" description="Helical" evidence="7">
    <location>
        <begin position="130"/>
        <end position="153"/>
    </location>
</feature>
<dbReference type="EMBL" id="CP051428">
    <property type="protein sequence ID" value="QJC52646.1"/>
    <property type="molecule type" value="Genomic_DNA"/>
</dbReference>
<comment type="subcellular location">
    <subcellularLocation>
        <location evidence="1 7">Cell membrane</location>
        <topology evidence="1 7">Multi-pass membrane protein</topology>
    </subcellularLocation>
</comment>
<name>A0A6H2GZP7_9BACL</name>
<dbReference type="PANTHER" id="PTHR30193:SF37">
    <property type="entry name" value="INNER MEMBRANE ABC TRANSPORTER PERMEASE PROTEIN YCJO"/>
    <property type="match status" value="1"/>
</dbReference>
<dbReference type="Pfam" id="PF00528">
    <property type="entry name" value="BPD_transp_1"/>
    <property type="match status" value="1"/>
</dbReference>
<sequence length="323" mass="36571">MSIHLAEARKRTPRPSARRASAARSLTLARAGRLKPYLYLLPALLSIGFWIYKPLVETFELSFYQWNLLPTSPKTFVGLDNFRRLLELPEMGAALRNTLVYTIGVLPFSLLLPLVIAIGTDRIARRWGNLYRALIFVPMMMAPVAVSSVWRWMMHPVNGIVNRALMPLLGLEEPIRFFTDERWAIWSITFITGWKLIGFSTLILSAALTGISKDYVEAAQIDRASRWQIIRHVLMPLLSPTILFLAMMNLLFASEWSFAYINVLTQGGPFNSTTNIYYLLWQNGFETFNIGASSAAAVVFFLGFGVLAAAFMALSRRLSFYDN</sequence>
<keyword evidence="2 7" id="KW-0813">Transport</keyword>
<evidence type="ECO:0000256" key="7">
    <source>
        <dbReference type="RuleBase" id="RU363032"/>
    </source>
</evidence>
<evidence type="ECO:0000256" key="2">
    <source>
        <dbReference type="ARBA" id="ARBA00022448"/>
    </source>
</evidence>
<dbReference type="GO" id="GO:0005886">
    <property type="term" value="C:plasma membrane"/>
    <property type="evidence" value="ECO:0007669"/>
    <property type="project" value="UniProtKB-SubCell"/>
</dbReference>
<evidence type="ECO:0000256" key="5">
    <source>
        <dbReference type="ARBA" id="ARBA00022989"/>
    </source>
</evidence>
<dbReference type="KEGG" id="palr:HGI30_14445"/>
<evidence type="ECO:0000313" key="10">
    <source>
        <dbReference type="EMBL" id="QJC52646.1"/>
    </source>
</evidence>
<evidence type="ECO:0000313" key="11">
    <source>
        <dbReference type="Proteomes" id="UP000502136"/>
    </source>
</evidence>
<dbReference type="PANTHER" id="PTHR30193">
    <property type="entry name" value="ABC TRANSPORTER PERMEASE PROTEIN"/>
    <property type="match status" value="1"/>
</dbReference>
<dbReference type="Gene3D" id="1.10.3720.10">
    <property type="entry name" value="MetI-like"/>
    <property type="match status" value="1"/>
</dbReference>
<accession>A0A6H2GZP7</accession>
<dbReference type="AlphaFoldDB" id="A0A6H2GZP7"/>
<dbReference type="CDD" id="cd06261">
    <property type="entry name" value="TM_PBP2"/>
    <property type="match status" value="1"/>
</dbReference>
<proteinExistence type="inferred from homology"/>
<evidence type="ECO:0000256" key="3">
    <source>
        <dbReference type="ARBA" id="ARBA00022475"/>
    </source>
</evidence>
<organism evidence="10 11">
    <name type="scientific">Paenibacillus albicereus</name>
    <dbReference type="NCBI Taxonomy" id="2726185"/>
    <lineage>
        <taxon>Bacteria</taxon>
        <taxon>Bacillati</taxon>
        <taxon>Bacillota</taxon>
        <taxon>Bacilli</taxon>
        <taxon>Bacillales</taxon>
        <taxon>Paenibacillaceae</taxon>
        <taxon>Paenibacillus</taxon>
    </lineage>
</organism>
<keyword evidence="6 7" id="KW-0472">Membrane</keyword>
<feature type="transmembrane region" description="Helical" evidence="7">
    <location>
        <begin position="183"/>
        <end position="208"/>
    </location>
</feature>
<feature type="compositionally biased region" description="Basic and acidic residues" evidence="8">
    <location>
        <begin position="1"/>
        <end position="10"/>
    </location>
</feature>
<reference evidence="10 11" key="1">
    <citation type="submission" date="2020-04" db="EMBL/GenBank/DDBJ databases">
        <title>Novel Paenibacillus strain UniB2 isolated from commercial digestive syrup.</title>
        <authorList>
            <person name="Thorat V."/>
            <person name="Kirdat K."/>
            <person name="Tiwarekar B."/>
            <person name="Yadav A."/>
        </authorList>
    </citation>
    <scope>NUCLEOTIDE SEQUENCE [LARGE SCALE GENOMIC DNA]</scope>
    <source>
        <strain evidence="10 11">UniB2</strain>
    </source>
</reference>
<keyword evidence="3" id="KW-1003">Cell membrane</keyword>
<dbReference type="InterPro" id="IPR000515">
    <property type="entry name" value="MetI-like"/>
</dbReference>
<feature type="transmembrane region" description="Helical" evidence="7">
    <location>
        <begin position="229"/>
        <end position="252"/>
    </location>
</feature>